<keyword evidence="2" id="KW-1185">Reference proteome</keyword>
<dbReference type="GO" id="GO:0046677">
    <property type="term" value="P:response to antibiotic"/>
    <property type="evidence" value="ECO:0007669"/>
    <property type="project" value="InterPro"/>
</dbReference>
<evidence type="ECO:0000313" key="2">
    <source>
        <dbReference type="Proteomes" id="UP000319209"/>
    </source>
</evidence>
<dbReference type="Gene3D" id="3.30.1870.10">
    <property type="entry name" value="EreA-like, domain 2"/>
    <property type="match status" value="1"/>
</dbReference>
<dbReference type="InterPro" id="IPR007815">
    <property type="entry name" value="Emycin_Estase"/>
</dbReference>
<proteinExistence type="predicted"/>
<dbReference type="SUPFAM" id="SSF159501">
    <property type="entry name" value="EreA/ChaN-like"/>
    <property type="match status" value="1"/>
</dbReference>
<reference evidence="1 2" key="1">
    <citation type="submission" date="2019-07" db="EMBL/GenBank/DDBJ databases">
        <title>Genome sequencing for Formosa sp. PS13.</title>
        <authorList>
            <person name="Park S.-J."/>
        </authorList>
    </citation>
    <scope>NUCLEOTIDE SEQUENCE [LARGE SCALE GENOMIC DNA]</scope>
    <source>
        <strain evidence="1 2">PS13</strain>
    </source>
</reference>
<dbReference type="InterPro" id="IPR052036">
    <property type="entry name" value="Hydrolase/PRTase-associated"/>
</dbReference>
<dbReference type="PANTHER" id="PTHR31299:SF0">
    <property type="entry name" value="ESTERASE, PUTATIVE (AFU_ORTHOLOGUE AFUA_1G05850)-RELATED"/>
    <property type="match status" value="1"/>
</dbReference>
<dbReference type="KEGG" id="fop:FNB79_07600"/>
<name>A0A516GR58_9FLAO</name>
<organism evidence="1 2">
    <name type="scientific">Formosa sediminum</name>
    <dbReference type="NCBI Taxonomy" id="2594004"/>
    <lineage>
        <taxon>Bacteria</taxon>
        <taxon>Pseudomonadati</taxon>
        <taxon>Bacteroidota</taxon>
        <taxon>Flavobacteriia</taxon>
        <taxon>Flavobacteriales</taxon>
        <taxon>Flavobacteriaceae</taxon>
        <taxon>Formosa</taxon>
    </lineage>
</organism>
<dbReference type="PANTHER" id="PTHR31299">
    <property type="entry name" value="ESTERASE, PUTATIVE (AFU_ORTHOLOGUE AFUA_1G05850)-RELATED"/>
    <property type="match status" value="1"/>
</dbReference>
<dbReference type="Gene3D" id="1.20.1440.30">
    <property type="entry name" value="Biosynthetic Protein domain"/>
    <property type="match status" value="1"/>
</dbReference>
<gene>
    <name evidence="1" type="ORF">FNB79_07600</name>
</gene>
<dbReference type="AlphaFoldDB" id="A0A516GR58"/>
<dbReference type="Pfam" id="PF05139">
    <property type="entry name" value="Erythro_esteras"/>
    <property type="match status" value="1"/>
</dbReference>
<dbReference type="Proteomes" id="UP000319209">
    <property type="component" value="Chromosome"/>
</dbReference>
<protein>
    <submittedName>
        <fullName evidence="1">Erythromycin esterase family protein</fullName>
    </submittedName>
</protein>
<dbReference type="Gene3D" id="3.40.1660.10">
    <property type="entry name" value="EreA-like (biosynthetic domain)"/>
    <property type="match status" value="1"/>
</dbReference>
<dbReference type="CDD" id="cd14728">
    <property type="entry name" value="Ere-like"/>
    <property type="match status" value="1"/>
</dbReference>
<dbReference type="EMBL" id="CP041637">
    <property type="protein sequence ID" value="QDO93850.1"/>
    <property type="molecule type" value="Genomic_DNA"/>
</dbReference>
<evidence type="ECO:0000313" key="1">
    <source>
        <dbReference type="EMBL" id="QDO93850.1"/>
    </source>
</evidence>
<dbReference type="Gene3D" id="2.60.120.260">
    <property type="entry name" value="Galactose-binding domain-like"/>
    <property type="match status" value="1"/>
</dbReference>
<dbReference type="OrthoDB" id="9810066at2"/>
<accession>A0A516GR58</accession>
<sequence length="582" mass="66187">MKNKLIITLLLFSNLIYSQKNQTNICEPMFNSDLFNLEGDSLEDSDPNLMFLTDKDYLMSFDLSEFKDGKRSVRIKGLNKSATTFANLSLIIPLKIQKESELELSVWVKTDSLVGDNSGAILRLMGYKDTRSSGNALVFEFSKNILKGSEDWTKISLTTSIEDDVNIIVLSGLMQGQGCAWFDDFSLIIDGEKVQDIVFFKDQEETEEIKKALQPFVSPITNKQGKQISNYVDSIKPEAHIIGIGEATHGTKEIYNYKIETIKSLIKNNGVNTIALENYYSNSFNLNTYIQNKTGDLKEVIKDLRFWCYFTPEFEEFIIWLKDYNKNSVDKISIVGIDAQPGGNALKLLIENLKENDDFTTLLNELNSDSLAITDKVNVSKQLLEELENSNQSENILMTAKELSQSYYLEQHEGSLKYSRTRDSLMAVNIAYLDKKIMPNKKMVYWAHDSHVQKMTGWTGGFLEDIFNDKYINLGFLLGNGTFTAVDNRSRTLDSDNYLTPSQCNSLEALMDAYNFPVVLFNSNFASKDPFLKTNLFNKYIVKRDVGALETIDQFTFMGDNPADLFDLLIYIKDSTPTKILK</sequence>